<feature type="transmembrane region" description="Helical" evidence="7">
    <location>
        <begin position="413"/>
        <end position="432"/>
    </location>
</feature>
<evidence type="ECO:0000313" key="9">
    <source>
        <dbReference type="EMBL" id="KZO98545.1"/>
    </source>
</evidence>
<keyword evidence="10" id="KW-1185">Reference proteome</keyword>
<feature type="transmembrane region" description="Helical" evidence="7">
    <location>
        <begin position="321"/>
        <end position="345"/>
    </location>
</feature>
<dbReference type="AlphaFoldDB" id="A0A167P995"/>
<feature type="transmembrane region" description="Helical" evidence="7">
    <location>
        <begin position="357"/>
        <end position="376"/>
    </location>
</feature>
<dbReference type="InterPro" id="IPR020846">
    <property type="entry name" value="MFS_dom"/>
</dbReference>
<dbReference type="Gene3D" id="1.20.1250.20">
    <property type="entry name" value="MFS general substrate transporter like domains"/>
    <property type="match status" value="2"/>
</dbReference>
<keyword evidence="5 7" id="KW-0472">Membrane</keyword>
<proteinExistence type="predicted"/>
<name>A0A167P995_CALVF</name>
<evidence type="ECO:0000256" key="1">
    <source>
        <dbReference type="ARBA" id="ARBA00004141"/>
    </source>
</evidence>
<feature type="transmembrane region" description="Helical" evidence="7">
    <location>
        <begin position="184"/>
        <end position="204"/>
    </location>
</feature>
<dbReference type="InterPro" id="IPR011701">
    <property type="entry name" value="MFS"/>
</dbReference>
<dbReference type="PROSITE" id="PS50850">
    <property type="entry name" value="MFS"/>
    <property type="match status" value="1"/>
</dbReference>
<dbReference type="EMBL" id="KV417275">
    <property type="protein sequence ID" value="KZO98545.1"/>
    <property type="molecule type" value="Genomic_DNA"/>
</dbReference>
<accession>A0A167P995</accession>
<feature type="transmembrane region" description="Helical" evidence="7">
    <location>
        <begin position="157"/>
        <end position="178"/>
    </location>
</feature>
<gene>
    <name evidence="9" type="ORF">CALVIDRAFT_535186</name>
</gene>
<dbReference type="FunFam" id="1.20.1250.20:FF:000013">
    <property type="entry name" value="MFS general substrate transporter"/>
    <property type="match status" value="1"/>
</dbReference>
<dbReference type="InterPro" id="IPR036259">
    <property type="entry name" value="MFS_trans_sf"/>
</dbReference>
<dbReference type="FunFam" id="1.20.1250.20:FF:000034">
    <property type="entry name" value="MFS general substrate transporter"/>
    <property type="match status" value="1"/>
</dbReference>
<evidence type="ECO:0000259" key="8">
    <source>
        <dbReference type="PROSITE" id="PS50850"/>
    </source>
</evidence>
<dbReference type="PANTHER" id="PTHR43791:SF19">
    <property type="entry name" value="TRANSPORTER, PUTATIVE (AFU_ORTHOLOGUE AFUA_1G01812)-RELATED"/>
    <property type="match status" value="1"/>
</dbReference>
<evidence type="ECO:0000256" key="2">
    <source>
        <dbReference type="ARBA" id="ARBA00022448"/>
    </source>
</evidence>
<dbReference type="GO" id="GO:0016020">
    <property type="term" value="C:membrane"/>
    <property type="evidence" value="ECO:0007669"/>
    <property type="project" value="UniProtKB-SubCell"/>
</dbReference>
<feature type="transmembrane region" description="Helical" evidence="7">
    <location>
        <begin position="123"/>
        <end position="145"/>
    </location>
</feature>
<feature type="domain" description="Major facilitator superfamily (MFS) profile" evidence="8">
    <location>
        <begin position="90"/>
        <end position="501"/>
    </location>
</feature>
<feature type="transmembrane region" description="Helical" evidence="7">
    <location>
        <begin position="476"/>
        <end position="495"/>
    </location>
</feature>
<evidence type="ECO:0000256" key="6">
    <source>
        <dbReference type="SAM" id="MobiDB-lite"/>
    </source>
</evidence>
<evidence type="ECO:0000256" key="7">
    <source>
        <dbReference type="SAM" id="Phobius"/>
    </source>
</evidence>
<evidence type="ECO:0000256" key="5">
    <source>
        <dbReference type="ARBA" id="ARBA00023136"/>
    </source>
</evidence>
<dbReference type="Proteomes" id="UP000076738">
    <property type="component" value="Unassembled WGS sequence"/>
</dbReference>
<dbReference type="SUPFAM" id="SSF103473">
    <property type="entry name" value="MFS general substrate transporter"/>
    <property type="match status" value="1"/>
</dbReference>
<feature type="transmembrane region" description="Helical" evidence="7">
    <location>
        <begin position="444"/>
        <end position="464"/>
    </location>
</feature>
<protein>
    <submittedName>
        <fullName evidence="9">Putative MFS nicotinic acid transporter Tna1</fullName>
    </submittedName>
</protein>
<dbReference type="PANTHER" id="PTHR43791">
    <property type="entry name" value="PERMEASE-RELATED"/>
    <property type="match status" value="1"/>
</dbReference>
<feature type="transmembrane region" description="Helical" evidence="7">
    <location>
        <begin position="388"/>
        <end position="407"/>
    </location>
</feature>
<dbReference type="STRING" id="1330018.A0A167P995"/>
<keyword evidence="4 7" id="KW-1133">Transmembrane helix</keyword>
<feature type="transmembrane region" description="Helical" evidence="7">
    <location>
        <begin position="86"/>
        <end position="103"/>
    </location>
</feature>
<feature type="compositionally biased region" description="Low complexity" evidence="6">
    <location>
        <begin position="1"/>
        <end position="18"/>
    </location>
</feature>
<evidence type="ECO:0000256" key="3">
    <source>
        <dbReference type="ARBA" id="ARBA00022692"/>
    </source>
</evidence>
<evidence type="ECO:0000313" key="10">
    <source>
        <dbReference type="Proteomes" id="UP000076738"/>
    </source>
</evidence>
<dbReference type="OrthoDB" id="2962993at2759"/>
<evidence type="ECO:0000256" key="4">
    <source>
        <dbReference type="ARBA" id="ARBA00022989"/>
    </source>
</evidence>
<reference evidence="9 10" key="1">
    <citation type="journal article" date="2016" name="Mol. Biol. Evol.">
        <title>Comparative Genomics of Early-Diverging Mushroom-Forming Fungi Provides Insights into the Origins of Lignocellulose Decay Capabilities.</title>
        <authorList>
            <person name="Nagy L.G."/>
            <person name="Riley R."/>
            <person name="Tritt A."/>
            <person name="Adam C."/>
            <person name="Daum C."/>
            <person name="Floudas D."/>
            <person name="Sun H."/>
            <person name="Yadav J.S."/>
            <person name="Pangilinan J."/>
            <person name="Larsson K.H."/>
            <person name="Matsuura K."/>
            <person name="Barry K."/>
            <person name="Labutti K."/>
            <person name="Kuo R."/>
            <person name="Ohm R.A."/>
            <person name="Bhattacharya S.S."/>
            <person name="Shirouzu T."/>
            <person name="Yoshinaga Y."/>
            <person name="Martin F.M."/>
            <person name="Grigoriev I.V."/>
            <person name="Hibbett D.S."/>
        </authorList>
    </citation>
    <scope>NUCLEOTIDE SEQUENCE [LARGE SCALE GENOMIC DNA]</scope>
    <source>
        <strain evidence="9 10">TUFC12733</strain>
    </source>
</reference>
<dbReference type="Pfam" id="PF07690">
    <property type="entry name" value="MFS_1"/>
    <property type="match status" value="1"/>
</dbReference>
<feature type="region of interest" description="Disordered" evidence="6">
    <location>
        <begin position="1"/>
        <end position="28"/>
    </location>
</feature>
<feature type="transmembrane region" description="Helical" evidence="7">
    <location>
        <begin position="216"/>
        <end position="237"/>
    </location>
</feature>
<sequence>MASATPAEESAIAPTAIAPAPPDVGTEQYPNEKADLENAYDASADMVMMAAVHGDDKMLLTETARTVHEASLELTEADIRRLRWKIDWAIVPYVSLLYLLSFLDRVNIGQASTAGLNTDLGLVGNQYAVALSVFFVSYVAVEVPSNLLLKRLKPHRWIFFIMVTWSIIMVCMGLVHNAAGLQAVRFFLGLAEGGLFPGINYMLTTWYTREEQNMRISIFFAGATLAGAWGGLLAFGIRHMDGIGGKGGWAWIFILEGLLTFICAVPAFWLVQDFPDESNLLSPHDRARWLHRLSSSQGVTNAQLMFTWKQVKDAFTDWKTYVYALMYIGIAEPFYSLALFTPAVITGLGFSNANANLMTIPPYVVGFLTTLATAYWSDRVLVRGPFIIVWMSIVIIAYIILLCDVSVGVKYFALFLAVAGDSPCIASCITFIGNNVGPTYKRAAAMGFFFTIGNAGGLVASNVYPTTSSPRFIEGHSIALAFSAMAIVCAIIISVHNRWENKRRDEQYGVPPADGSECSPLRASDPVLLKRFGLEGLAPHQVMELGDNHPAFRYIW</sequence>
<feature type="transmembrane region" description="Helical" evidence="7">
    <location>
        <begin position="249"/>
        <end position="271"/>
    </location>
</feature>
<keyword evidence="3 7" id="KW-0812">Transmembrane</keyword>
<comment type="subcellular location">
    <subcellularLocation>
        <location evidence="1">Membrane</location>
        <topology evidence="1">Multi-pass membrane protein</topology>
    </subcellularLocation>
</comment>
<dbReference type="GO" id="GO:0022857">
    <property type="term" value="F:transmembrane transporter activity"/>
    <property type="evidence" value="ECO:0007669"/>
    <property type="project" value="InterPro"/>
</dbReference>
<keyword evidence="2" id="KW-0813">Transport</keyword>
<organism evidence="9 10">
    <name type="scientific">Calocera viscosa (strain TUFC12733)</name>
    <dbReference type="NCBI Taxonomy" id="1330018"/>
    <lineage>
        <taxon>Eukaryota</taxon>
        <taxon>Fungi</taxon>
        <taxon>Dikarya</taxon>
        <taxon>Basidiomycota</taxon>
        <taxon>Agaricomycotina</taxon>
        <taxon>Dacrymycetes</taxon>
        <taxon>Dacrymycetales</taxon>
        <taxon>Dacrymycetaceae</taxon>
        <taxon>Calocera</taxon>
    </lineage>
</organism>